<protein>
    <submittedName>
        <fullName evidence="1">Uncharacterized protein</fullName>
    </submittedName>
</protein>
<gene>
    <name evidence="1" type="ORF">ACJ73_04894</name>
</gene>
<proteinExistence type="predicted"/>
<dbReference type="Proteomes" id="UP000242791">
    <property type="component" value="Unassembled WGS sequence"/>
</dbReference>
<accession>A0A1J9Q5J5</accession>
<name>A0A1J9Q5J5_9EURO</name>
<reference evidence="1 2" key="1">
    <citation type="submission" date="2015-08" db="EMBL/GenBank/DDBJ databases">
        <title>Emmonsia species relationships and genome sequence.</title>
        <authorList>
            <person name="Cuomo C.A."/>
            <person name="Schwartz I.S."/>
            <person name="Kenyon C."/>
            <person name="De Hoog G.S."/>
            <person name="Govender N.P."/>
            <person name="Botha A."/>
            <person name="Moreno L."/>
            <person name="De Vries M."/>
            <person name="Munoz J.F."/>
            <person name="Stielow J.B."/>
        </authorList>
    </citation>
    <scope>NUCLEOTIDE SEQUENCE [LARGE SCALE GENOMIC DNA]</scope>
    <source>
        <strain evidence="1 2">EI222</strain>
    </source>
</reference>
<dbReference type="AlphaFoldDB" id="A0A1J9Q5J5"/>
<evidence type="ECO:0000313" key="2">
    <source>
        <dbReference type="Proteomes" id="UP000242791"/>
    </source>
</evidence>
<organism evidence="1 2">
    <name type="scientific">Blastomyces percursus</name>
    <dbReference type="NCBI Taxonomy" id="1658174"/>
    <lineage>
        <taxon>Eukaryota</taxon>
        <taxon>Fungi</taxon>
        <taxon>Dikarya</taxon>
        <taxon>Ascomycota</taxon>
        <taxon>Pezizomycotina</taxon>
        <taxon>Eurotiomycetes</taxon>
        <taxon>Eurotiomycetidae</taxon>
        <taxon>Onygenales</taxon>
        <taxon>Ajellomycetaceae</taxon>
        <taxon>Blastomyces</taxon>
    </lineage>
</organism>
<keyword evidence="2" id="KW-1185">Reference proteome</keyword>
<sequence>MAAAQQEMEQQANKKKDPAFLYREGDLVWLDLENVGNGSAVEEARRREGYTTSST</sequence>
<evidence type="ECO:0000313" key="1">
    <source>
        <dbReference type="EMBL" id="OJD23752.1"/>
    </source>
</evidence>
<dbReference type="VEuPathDB" id="FungiDB:ACJ73_04894"/>
<dbReference type="EMBL" id="LGTZ01000716">
    <property type="protein sequence ID" value="OJD23752.1"/>
    <property type="molecule type" value="Genomic_DNA"/>
</dbReference>
<comment type="caution">
    <text evidence="1">The sequence shown here is derived from an EMBL/GenBank/DDBJ whole genome shotgun (WGS) entry which is preliminary data.</text>
</comment>